<comment type="caution">
    <text evidence="2">The sequence shown here is derived from an EMBL/GenBank/DDBJ whole genome shotgun (WGS) entry which is preliminary data.</text>
</comment>
<dbReference type="RefSeq" id="WP_131311364.1">
    <property type="nucleotide sequence ID" value="NZ_SJFN01000041.1"/>
</dbReference>
<dbReference type="CDD" id="cd20301">
    <property type="entry name" value="cupin_ChrR"/>
    <property type="match status" value="1"/>
</dbReference>
<dbReference type="InterPro" id="IPR041916">
    <property type="entry name" value="Anti_sigma_zinc_sf"/>
</dbReference>
<dbReference type="EMBL" id="SJFN01000041">
    <property type="protein sequence ID" value="TBW33628.1"/>
    <property type="molecule type" value="Genomic_DNA"/>
</dbReference>
<dbReference type="Proteomes" id="UP000292781">
    <property type="component" value="Unassembled WGS sequence"/>
</dbReference>
<dbReference type="Pfam" id="PF12973">
    <property type="entry name" value="Cupin_7"/>
    <property type="match status" value="1"/>
</dbReference>
<dbReference type="AlphaFoldDB" id="A0A4Q9VFT6"/>
<feature type="domain" description="ChrR-like cupin" evidence="1">
    <location>
        <begin position="106"/>
        <end position="191"/>
    </location>
</feature>
<dbReference type="Gene3D" id="2.60.120.10">
    <property type="entry name" value="Jelly Rolls"/>
    <property type="match status" value="1"/>
</dbReference>
<reference evidence="2 3" key="1">
    <citation type="submission" date="2019-02" db="EMBL/GenBank/DDBJ databases">
        <title>Siculibacillus lacustris gen. nov., sp. nov., a new rosette-forming bacterium isolated from a freshwater crater lake (Lake St. Ana, Romania).</title>
        <authorList>
            <person name="Felfoldi T."/>
            <person name="Marton Z."/>
            <person name="Szabo A."/>
            <person name="Mentes A."/>
            <person name="Boka K."/>
            <person name="Marialigeti K."/>
            <person name="Mathe I."/>
            <person name="Koncz M."/>
            <person name="Schumann P."/>
            <person name="Toth E."/>
        </authorList>
    </citation>
    <scope>NUCLEOTIDE SEQUENCE [LARGE SCALE GENOMIC DNA]</scope>
    <source>
        <strain evidence="2 3">SA-279</strain>
    </source>
</reference>
<evidence type="ECO:0000313" key="3">
    <source>
        <dbReference type="Proteomes" id="UP000292781"/>
    </source>
</evidence>
<evidence type="ECO:0000313" key="2">
    <source>
        <dbReference type="EMBL" id="TBW33628.1"/>
    </source>
</evidence>
<dbReference type="OrthoDB" id="2988517at2"/>
<dbReference type="Gene3D" id="1.10.10.1320">
    <property type="entry name" value="Anti-sigma factor, zinc-finger domain"/>
    <property type="match status" value="1"/>
</dbReference>
<organism evidence="2 3">
    <name type="scientific">Siculibacillus lacustris</name>
    <dbReference type="NCBI Taxonomy" id="1549641"/>
    <lineage>
        <taxon>Bacteria</taxon>
        <taxon>Pseudomonadati</taxon>
        <taxon>Pseudomonadota</taxon>
        <taxon>Alphaproteobacteria</taxon>
        <taxon>Hyphomicrobiales</taxon>
        <taxon>Ancalomicrobiaceae</taxon>
        <taxon>Siculibacillus</taxon>
    </lineage>
</organism>
<name>A0A4Q9VFT6_9HYPH</name>
<accession>A0A4Q9VFT6</accession>
<dbReference type="InterPro" id="IPR012807">
    <property type="entry name" value="Anti-sigma_ChrR"/>
</dbReference>
<gene>
    <name evidence="2" type="ORF">EYW49_19800</name>
</gene>
<evidence type="ECO:0000259" key="1">
    <source>
        <dbReference type="Pfam" id="PF12973"/>
    </source>
</evidence>
<dbReference type="InterPro" id="IPR025979">
    <property type="entry name" value="ChrR-like_cupin_dom"/>
</dbReference>
<dbReference type="SUPFAM" id="SSF51182">
    <property type="entry name" value="RmlC-like cupins"/>
    <property type="match status" value="1"/>
</dbReference>
<keyword evidence="3" id="KW-1185">Reference proteome</keyword>
<proteinExistence type="predicted"/>
<protein>
    <submittedName>
        <fullName evidence="2">Transcriptional regulator</fullName>
    </submittedName>
</protein>
<dbReference type="InterPro" id="IPR014710">
    <property type="entry name" value="RmlC-like_jellyroll"/>
</dbReference>
<dbReference type="InterPro" id="IPR011051">
    <property type="entry name" value="RmlC_Cupin_sf"/>
</dbReference>
<sequence length="218" mass="22696">MPAADDAAADLIAAHVQGRLPPPLDALIAAHLEMAPAARDFGDALEALAGRALDEAPGVALADRDAALERIFGLAPVVTPPRPPAQRSPDALPRALARFTEGTPEDWRFVWFGIRRRPLGRSGDFTAELLRIAGGGRIPQHTHTGLEATLVLSGGFSDGDRSFGPGDLTVTGPEDHHAPVADPEGCLCFTVVEGAGVRLSSRLGRAVADLVTAVTGGR</sequence>